<dbReference type="InterPro" id="IPR008266">
    <property type="entry name" value="Tyr_kinase_AS"/>
</dbReference>
<dbReference type="EMBL" id="ML170201">
    <property type="protein sequence ID" value="TDL19006.1"/>
    <property type="molecule type" value="Genomic_DNA"/>
</dbReference>
<reference evidence="2 3" key="1">
    <citation type="submission" date="2018-06" db="EMBL/GenBank/DDBJ databases">
        <title>A transcriptomic atlas of mushroom development highlights an independent origin of complex multicellularity.</title>
        <authorList>
            <consortium name="DOE Joint Genome Institute"/>
            <person name="Krizsan K."/>
            <person name="Almasi E."/>
            <person name="Merenyi Z."/>
            <person name="Sahu N."/>
            <person name="Viragh M."/>
            <person name="Koszo T."/>
            <person name="Mondo S."/>
            <person name="Kiss B."/>
            <person name="Balint B."/>
            <person name="Kues U."/>
            <person name="Barry K."/>
            <person name="Hegedus J.C."/>
            <person name="Henrissat B."/>
            <person name="Johnson J."/>
            <person name="Lipzen A."/>
            <person name="Ohm R."/>
            <person name="Nagy I."/>
            <person name="Pangilinan J."/>
            <person name="Yan J."/>
            <person name="Xiong Y."/>
            <person name="Grigoriev I.V."/>
            <person name="Hibbett D.S."/>
            <person name="Nagy L.G."/>
        </authorList>
    </citation>
    <scope>NUCLEOTIDE SEQUENCE [LARGE SCALE GENOMIC DNA]</scope>
    <source>
        <strain evidence="2 3">SZMC22713</strain>
    </source>
</reference>
<feature type="compositionally biased region" description="Basic residues" evidence="1">
    <location>
        <begin position="141"/>
        <end position="162"/>
    </location>
</feature>
<feature type="compositionally biased region" description="Basic and acidic residues" evidence="1">
    <location>
        <begin position="163"/>
        <end position="172"/>
    </location>
</feature>
<evidence type="ECO:0000313" key="2">
    <source>
        <dbReference type="EMBL" id="TDL19006.1"/>
    </source>
</evidence>
<feature type="compositionally biased region" description="Polar residues" evidence="1">
    <location>
        <begin position="57"/>
        <end position="66"/>
    </location>
</feature>
<dbReference type="AlphaFoldDB" id="A0A4Y7PVD9"/>
<proteinExistence type="predicted"/>
<organism evidence="2 3">
    <name type="scientific">Rickenella mellea</name>
    <dbReference type="NCBI Taxonomy" id="50990"/>
    <lineage>
        <taxon>Eukaryota</taxon>
        <taxon>Fungi</taxon>
        <taxon>Dikarya</taxon>
        <taxon>Basidiomycota</taxon>
        <taxon>Agaricomycotina</taxon>
        <taxon>Agaricomycetes</taxon>
        <taxon>Hymenochaetales</taxon>
        <taxon>Rickenellaceae</taxon>
        <taxon>Rickenella</taxon>
    </lineage>
</organism>
<feature type="compositionally biased region" description="Acidic residues" evidence="1">
    <location>
        <begin position="70"/>
        <end position="81"/>
    </location>
</feature>
<evidence type="ECO:0000256" key="1">
    <source>
        <dbReference type="SAM" id="MobiDB-lite"/>
    </source>
</evidence>
<dbReference type="Proteomes" id="UP000294933">
    <property type="component" value="Unassembled WGS sequence"/>
</dbReference>
<evidence type="ECO:0000313" key="3">
    <source>
        <dbReference type="Proteomes" id="UP000294933"/>
    </source>
</evidence>
<feature type="region of interest" description="Disordered" evidence="1">
    <location>
        <begin position="1"/>
        <end position="86"/>
    </location>
</feature>
<name>A0A4Y7PVD9_9AGAM</name>
<dbReference type="OrthoDB" id="2523927at2759"/>
<feature type="region of interest" description="Disordered" evidence="1">
    <location>
        <begin position="127"/>
        <end position="178"/>
    </location>
</feature>
<sequence>MPPKRKYARKETEEDVSTSSKSPGKKSKTQPTRVSARLSAGNRNQSEVQAKAPMQAVDNNPEFNSAETDSKDEDTDMDSDDNGVQALINAASTAPVAYVRLEYGIYNSKYPQAFRRVADSELNHLFDTEDEDSADDQKASKSGKKSKSKASAKPKVSKSKKSGKSEETRDAEPDPEDFLSVTLHEQIGPWDKYKHATHGGIVTPNCTCTSTPPPSSSKPGKEKEAENTCAASRPNAPSLPIIMKLAFGEDDQFSLRKEYKLYLHMRQQGVPQFGLDGAQVDGSGIPKIFGLFKDTEHKLGPLGLLMANCGKRVREAKDVTDTQRNKFTGVLKAIHKARVLHGDIRKANLLVSETTGEERRLVGLLTMEEG</sequence>
<dbReference type="VEuPathDB" id="FungiDB:BD410DRAFT_453119"/>
<dbReference type="GO" id="GO:0004672">
    <property type="term" value="F:protein kinase activity"/>
    <property type="evidence" value="ECO:0007669"/>
    <property type="project" value="InterPro"/>
</dbReference>
<protein>
    <submittedName>
        <fullName evidence="2">Uncharacterized protein</fullName>
    </submittedName>
</protein>
<feature type="region of interest" description="Disordered" evidence="1">
    <location>
        <begin position="204"/>
        <end position="232"/>
    </location>
</feature>
<accession>A0A4Y7PVD9</accession>
<keyword evidence="3" id="KW-1185">Reference proteome</keyword>
<dbReference type="PROSITE" id="PS00109">
    <property type="entry name" value="PROTEIN_KINASE_TYR"/>
    <property type="match status" value="1"/>
</dbReference>
<gene>
    <name evidence="2" type="ORF">BD410DRAFT_453119</name>
</gene>